<accession>A0ABR2US54</accession>
<evidence type="ECO:0000256" key="1">
    <source>
        <dbReference type="SAM" id="MobiDB-lite"/>
    </source>
</evidence>
<name>A0ABR2US54_9PEZI</name>
<dbReference type="Proteomes" id="UP001408356">
    <property type="component" value="Unassembled WGS sequence"/>
</dbReference>
<protein>
    <recommendedName>
        <fullName evidence="2">Small EDRK-rich factor-like N-terminal domain-containing protein</fullName>
    </recommendedName>
</protein>
<evidence type="ECO:0000313" key="4">
    <source>
        <dbReference type="Proteomes" id="UP001408356"/>
    </source>
</evidence>
<sequence>MARGNQRDKAREKNLKQQASMKSKNSKSGSEMQRDKDAVAAIMKQKQAAGKHSTTTSLSMLPDRSTDMSLSLSRGEESC</sequence>
<feature type="domain" description="Small EDRK-rich factor-like N-terminal" evidence="2">
    <location>
        <begin position="1"/>
        <end position="36"/>
    </location>
</feature>
<dbReference type="InterPro" id="IPR007513">
    <property type="entry name" value="SERF-like_N"/>
</dbReference>
<evidence type="ECO:0000313" key="3">
    <source>
        <dbReference type="EMBL" id="KAK9417500.1"/>
    </source>
</evidence>
<organism evidence="3 4">
    <name type="scientific">Seiridium unicorne</name>
    <dbReference type="NCBI Taxonomy" id="138068"/>
    <lineage>
        <taxon>Eukaryota</taxon>
        <taxon>Fungi</taxon>
        <taxon>Dikarya</taxon>
        <taxon>Ascomycota</taxon>
        <taxon>Pezizomycotina</taxon>
        <taxon>Sordariomycetes</taxon>
        <taxon>Xylariomycetidae</taxon>
        <taxon>Amphisphaeriales</taxon>
        <taxon>Sporocadaceae</taxon>
        <taxon>Seiridium</taxon>
    </lineage>
</organism>
<feature type="region of interest" description="Disordered" evidence="1">
    <location>
        <begin position="1"/>
        <end position="79"/>
    </location>
</feature>
<keyword evidence="4" id="KW-1185">Reference proteome</keyword>
<proteinExistence type="predicted"/>
<gene>
    <name evidence="3" type="ORF">SUNI508_08651</name>
</gene>
<feature type="compositionally biased region" description="Polar residues" evidence="1">
    <location>
        <begin position="16"/>
        <end position="31"/>
    </location>
</feature>
<evidence type="ECO:0000259" key="2">
    <source>
        <dbReference type="Pfam" id="PF04419"/>
    </source>
</evidence>
<reference evidence="3 4" key="1">
    <citation type="journal article" date="2024" name="J. Plant Pathol.">
        <title>Sequence and assembly of the genome of Seiridium unicorne, isolate CBS 538.82, causal agent of cypress canker disease.</title>
        <authorList>
            <person name="Scali E."/>
            <person name="Rocca G.D."/>
            <person name="Danti R."/>
            <person name="Garbelotto M."/>
            <person name="Barberini S."/>
            <person name="Baroncelli R."/>
            <person name="Emiliani G."/>
        </authorList>
    </citation>
    <scope>NUCLEOTIDE SEQUENCE [LARGE SCALE GENOMIC DNA]</scope>
    <source>
        <strain evidence="3 4">BM-138-508</strain>
    </source>
</reference>
<dbReference type="Pfam" id="PF04419">
    <property type="entry name" value="SERF-like_N"/>
    <property type="match status" value="1"/>
</dbReference>
<dbReference type="EMBL" id="JARVKF010000397">
    <property type="protein sequence ID" value="KAK9417500.1"/>
    <property type="molecule type" value="Genomic_DNA"/>
</dbReference>
<comment type="caution">
    <text evidence="3">The sequence shown here is derived from an EMBL/GenBank/DDBJ whole genome shotgun (WGS) entry which is preliminary data.</text>
</comment>
<feature type="compositionally biased region" description="Basic and acidic residues" evidence="1">
    <location>
        <begin position="1"/>
        <end position="15"/>
    </location>
</feature>